<dbReference type="InterPro" id="IPR040855">
    <property type="entry name" value="ORC_WH_C"/>
</dbReference>
<evidence type="ECO:0000256" key="2">
    <source>
        <dbReference type="ARBA" id="ARBA00010977"/>
    </source>
</evidence>
<evidence type="ECO:0000256" key="5">
    <source>
        <dbReference type="ARBA" id="ARBA00023242"/>
    </source>
</evidence>
<feature type="domain" description="Origin recognition complex subunit 3 winged helix C-terminal" evidence="8">
    <location>
        <begin position="608"/>
        <end position="729"/>
    </location>
</feature>
<dbReference type="GO" id="GO:0031261">
    <property type="term" value="C:DNA replication preinitiation complex"/>
    <property type="evidence" value="ECO:0007669"/>
    <property type="project" value="TreeGrafter"/>
</dbReference>
<dbReference type="OrthoDB" id="10265211at2759"/>
<sequence>MAAMAPAEKADGVFEHEDHKAAFIFNPDDDGGKSSRPNKRRRVSKKLTKKDNVSDLENVGLFTPLLNGAEKPECVALRQTLFEDSWRDIDGRIQKILRDSNSAILEQVTTFVADSQSKTIDKIPSTFVITGPDIAAQELLFDQLADTLQTATSGKFVRLRSSETASLKAALKRIIQVVTTKGDNEDDEDEDEGVRTQGGRKYLDYDLEALHAFLKTQHYDHVFVSFQDSEGFDSGLLSELVTLLRSWRPRIPFTLLFGIATSVELLQARLLKSACRQIYGAQFDGVQTEATLETIFKASIAASDIGLRMGPLVLRWMLDRQRDQVAGIQLFVSSLKYAYMCHFYANPLSILLSDQDNFQQEHLDAIRNTPSFRAHVEASVADGSLDSLNHAKSMIEDDSYLKQQIQASAKSRQAWINERLRSLLILETAGLKLGSFSRAYVDAMRQGILMGETSAFVEGVRRLSMDKLQDMLRRIIDIVANGDSSLNLTGLDTAQGKALQAGLEEQLEQLIGLRTRAEEAGLTVRSKYMGHGKVMRTTVIAQKVQLSQDSAALGDEDRQLTAIIDSVTSLLAEHRHDETVPGHDIPFSEGWVYDSRNPSRDVFVPRPRLIFERCLLRPHDYLVSGDEPDAVGVQALQPATAILYQMYQEAGSLINVADLWSAFYTMTSGRGKRETGEDQEEPVAEDEEEDEEGERRALVIFYRALAELRNLGYIKASKKKTDHIAKVKWL</sequence>
<evidence type="ECO:0000259" key="8">
    <source>
        <dbReference type="Pfam" id="PF18137"/>
    </source>
</evidence>
<dbReference type="GO" id="GO:0006270">
    <property type="term" value="P:DNA replication initiation"/>
    <property type="evidence" value="ECO:0007669"/>
    <property type="project" value="TreeGrafter"/>
</dbReference>
<dbReference type="Pfam" id="PF18137">
    <property type="entry name" value="WHD_ORC"/>
    <property type="match status" value="1"/>
</dbReference>
<dbReference type="Proteomes" id="UP000039046">
    <property type="component" value="Unassembled WGS sequence"/>
</dbReference>
<evidence type="ECO:0000256" key="3">
    <source>
        <dbReference type="ARBA" id="ARBA00022705"/>
    </source>
</evidence>
<name>A0A0A1T6H7_9HYPO</name>
<dbReference type="InterPro" id="IPR045667">
    <property type="entry name" value="ORC3_N"/>
</dbReference>
<reference evidence="9 10" key="1">
    <citation type="journal article" date="2015" name="Genome Announc.">
        <title>Draft Genome Sequence and Gene Annotation of the Entomopathogenic Fungus Verticillium hemipterigenum.</title>
        <authorList>
            <person name="Horn F."/>
            <person name="Habel A."/>
            <person name="Scharf D.H."/>
            <person name="Dworschak J."/>
            <person name="Brakhage A.A."/>
            <person name="Guthke R."/>
            <person name="Hertweck C."/>
            <person name="Linde J."/>
        </authorList>
    </citation>
    <scope>NUCLEOTIDE SEQUENCE [LARGE SCALE GENOMIC DNA]</scope>
</reference>
<accession>A0A0A1T6H7</accession>
<dbReference type="GO" id="GO:0005656">
    <property type="term" value="C:nuclear pre-replicative complex"/>
    <property type="evidence" value="ECO:0007669"/>
    <property type="project" value="TreeGrafter"/>
</dbReference>
<comment type="similarity">
    <text evidence="2">Belongs to the ORC3 family.</text>
</comment>
<gene>
    <name evidence="9" type="ORF">VHEMI01844</name>
</gene>
<dbReference type="PANTHER" id="PTHR12748">
    <property type="entry name" value="ORIGIN RECOGNITION COMPLEX SUBUNIT 3"/>
    <property type="match status" value="1"/>
</dbReference>
<dbReference type="AlphaFoldDB" id="A0A0A1T6H7"/>
<organism evidence="9 10">
    <name type="scientific">[Torrubiella] hemipterigena</name>
    <dbReference type="NCBI Taxonomy" id="1531966"/>
    <lineage>
        <taxon>Eukaryota</taxon>
        <taxon>Fungi</taxon>
        <taxon>Dikarya</taxon>
        <taxon>Ascomycota</taxon>
        <taxon>Pezizomycotina</taxon>
        <taxon>Sordariomycetes</taxon>
        <taxon>Hypocreomycetidae</taxon>
        <taxon>Hypocreales</taxon>
        <taxon>Clavicipitaceae</taxon>
        <taxon>Clavicipitaceae incertae sedis</taxon>
        <taxon>'Torrubiella' clade</taxon>
    </lineage>
</organism>
<evidence type="ECO:0000313" key="9">
    <source>
        <dbReference type="EMBL" id="CEJ81730.1"/>
    </source>
</evidence>
<proteinExistence type="inferred from homology"/>
<comment type="subcellular location">
    <subcellularLocation>
        <location evidence="1">Nucleus</location>
    </subcellularLocation>
</comment>
<dbReference type="InterPro" id="IPR020795">
    <property type="entry name" value="ORC3"/>
</dbReference>
<evidence type="ECO:0000256" key="6">
    <source>
        <dbReference type="SAM" id="MobiDB-lite"/>
    </source>
</evidence>
<evidence type="ECO:0000259" key="7">
    <source>
        <dbReference type="Pfam" id="PF07034"/>
    </source>
</evidence>
<keyword evidence="5" id="KW-0539">Nucleus</keyword>
<evidence type="ECO:0000256" key="4">
    <source>
        <dbReference type="ARBA" id="ARBA00023125"/>
    </source>
</evidence>
<dbReference type="Pfam" id="PF07034">
    <property type="entry name" value="ORC3_N"/>
    <property type="match status" value="1"/>
</dbReference>
<keyword evidence="4" id="KW-0238">DNA-binding</keyword>
<dbReference type="PANTHER" id="PTHR12748:SF0">
    <property type="entry name" value="ORIGIN RECOGNITION COMPLEX SUBUNIT 3"/>
    <property type="match status" value="1"/>
</dbReference>
<dbReference type="EMBL" id="CDHN01000001">
    <property type="protein sequence ID" value="CEJ81730.1"/>
    <property type="molecule type" value="Genomic_DNA"/>
</dbReference>
<dbReference type="GO" id="GO:0003688">
    <property type="term" value="F:DNA replication origin binding"/>
    <property type="evidence" value="ECO:0007669"/>
    <property type="project" value="TreeGrafter"/>
</dbReference>
<feature type="compositionally biased region" description="Acidic residues" evidence="6">
    <location>
        <begin position="677"/>
        <end position="692"/>
    </location>
</feature>
<dbReference type="STRING" id="1531966.A0A0A1T6H7"/>
<dbReference type="CDD" id="cd20704">
    <property type="entry name" value="Orc3"/>
    <property type="match status" value="1"/>
</dbReference>
<feature type="region of interest" description="Disordered" evidence="6">
    <location>
        <begin position="669"/>
        <end position="692"/>
    </location>
</feature>
<evidence type="ECO:0000256" key="1">
    <source>
        <dbReference type="ARBA" id="ARBA00004123"/>
    </source>
</evidence>
<feature type="region of interest" description="Disordered" evidence="6">
    <location>
        <begin position="23"/>
        <end position="47"/>
    </location>
</feature>
<dbReference type="GO" id="GO:0005664">
    <property type="term" value="C:nuclear origin of replication recognition complex"/>
    <property type="evidence" value="ECO:0007669"/>
    <property type="project" value="InterPro"/>
</dbReference>
<feature type="compositionally biased region" description="Basic residues" evidence="6">
    <location>
        <begin position="36"/>
        <end position="47"/>
    </location>
</feature>
<protein>
    <submittedName>
        <fullName evidence="9">Uncharacterized protein</fullName>
    </submittedName>
</protein>
<keyword evidence="10" id="KW-1185">Reference proteome</keyword>
<feature type="domain" description="Origin recognition complex subunit 3 N-terminal" evidence="7">
    <location>
        <begin position="47"/>
        <end position="351"/>
    </location>
</feature>
<dbReference type="HOGENOM" id="CLU_015257_1_0_1"/>
<keyword evidence="3" id="KW-0235">DNA replication</keyword>
<evidence type="ECO:0000313" key="10">
    <source>
        <dbReference type="Proteomes" id="UP000039046"/>
    </source>
</evidence>